<organism evidence="1 2">
    <name type="scientific">Rotaria magnacalcarata</name>
    <dbReference type="NCBI Taxonomy" id="392030"/>
    <lineage>
        <taxon>Eukaryota</taxon>
        <taxon>Metazoa</taxon>
        <taxon>Spiralia</taxon>
        <taxon>Gnathifera</taxon>
        <taxon>Rotifera</taxon>
        <taxon>Eurotatoria</taxon>
        <taxon>Bdelloidea</taxon>
        <taxon>Philodinida</taxon>
        <taxon>Philodinidae</taxon>
        <taxon>Rotaria</taxon>
    </lineage>
</organism>
<gene>
    <name evidence="1" type="ORF">WKI299_LOCUS8087</name>
</gene>
<evidence type="ECO:0000313" key="2">
    <source>
        <dbReference type="Proteomes" id="UP000663856"/>
    </source>
</evidence>
<dbReference type="EMBL" id="CAJNRF010002519">
    <property type="protein sequence ID" value="CAF2039383.1"/>
    <property type="molecule type" value="Genomic_DNA"/>
</dbReference>
<accession>A0A816NSJ7</accession>
<dbReference type="AlphaFoldDB" id="A0A816NSJ7"/>
<dbReference type="Proteomes" id="UP000663856">
    <property type="component" value="Unassembled WGS sequence"/>
</dbReference>
<protein>
    <submittedName>
        <fullName evidence="1">Uncharacterized protein</fullName>
    </submittedName>
</protein>
<sequence>MSVTNTALFTRLQELGCNPPEINDTNRMYALALIYDEDMEHRNNYDISITTDEISDFKENQSFDHRRGNNQFIASLTKPYYVVLSPYVACQTDWNQSTFNTRELTRTRDISNNIFPLQDHAISRRYAVTYWAGDQDDIMAEFKRLQLNHTPHEDERIIDVQYILDILIETVCKTTRSTLTNKISFTRKTPDSCRWHLEFDEIFEDKNSTC</sequence>
<reference evidence="1" key="1">
    <citation type="submission" date="2021-02" db="EMBL/GenBank/DDBJ databases">
        <authorList>
            <person name="Nowell W R."/>
        </authorList>
    </citation>
    <scope>NUCLEOTIDE SEQUENCE</scope>
</reference>
<comment type="caution">
    <text evidence="1">The sequence shown here is derived from an EMBL/GenBank/DDBJ whole genome shotgun (WGS) entry which is preliminary data.</text>
</comment>
<evidence type="ECO:0000313" key="1">
    <source>
        <dbReference type="EMBL" id="CAF2039383.1"/>
    </source>
</evidence>
<proteinExistence type="predicted"/>
<name>A0A816NSJ7_9BILA</name>